<sequence length="92" mass="10130">MSPKVPPVVFDDDNPEWTEQDFARARRGDDIPEHIRAAFPKAGKRGRPVGSTSSNKTQVALRIDNDTIARFKAGGPGWQSRMNEALRKAAGL</sequence>
<accession>A0A9J9LD93</accession>
<dbReference type="OrthoDB" id="361944at2"/>
<dbReference type="AlphaFoldDB" id="A0A9J9LD93"/>
<dbReference type="InterPro" id="IPR025528">
    <property type="entry name" value="BrnA_antitoxin"/>
</dbReference>
<dbReference type="Proteomes" id="UP000001989">
    <property type="component" value="Chromosome"/>
</dbReference>
<evidence type="ECO:0008006" key="3">
    <source>
        <dbReference type="Google" id="ProtNLM"/>
    </source>
</evidence>
<dbReference type="Pfam" id="PF14384">
    <property type="entry name" value="BrnA_antitoxin"/>
    <property type="match status" value="1"/>
</dbReference>
<gene>
    <name evidence="1" type="ordered locus">Swit_1214</name>
</gene>
<protein>
    <recommendedName>
        <fullName evidence="3">BrnA antitoxin family protein</fullName>
    </recommendedName>
</protein>
<reference evidence="1 2" key="1">
    <citation type="journal article" date="2010" name="J. Bacteriol.">
        <title>Genome sequence of the dioxin-mineralizing bacterium Sphingomonas wittichii RW1.</title>
        <authorList>
            <person name="Miller T.R."/>
            <person name="Delcher A.L."/>
            <person name="Salzberg S.L."/>
            <person name="Saunders E."/>
            <person name="Detter J.C."/>
            <person name="Halden R.U."/>
        </authorList>
    </citation>
    <scope>NUCLEOTIDE SEQUENCE [LARGE SCALE GENOMIC DNA]</scope>
    <source>
        <strain evidence="2">DSM 6014 / CCUG 31198 / JCM 15750 / NBRC 105917 / EY 4224 / RW1</strain>
    </source>
</reference>
<name>A0A9J9LD93_RHIWR</name>
<keyword evidence="2" id="KW-1185">Reference proteome</keyword>
<dbReference type="KEGG" id="swi:Swit_1214"/>
<evidence type="ECO:0000313" key="2">
    <source>
        <dbReference type="Proteomes" id="UP000001989"/>
    </source>
</evidence>
<proteinExistence type="predicted"/>
<dbReference type="EMBL" id="CP000699">
    <property type="protein sequence ID" value="ABQ67580.1"/>
    <property type="molecule type" value="Genomic_DNA"/>
</dbReference>
<organism evidence="1 2">
    <name type="scientific">Rhizorhabdus wittichii (strain DSM 6014 / CCUG 31198 / JCM 15750 / NBRC 105917 / EY 4224 / RW1)</name>
    <name type="common">Sphingomonas wittichii</name>
    <dbReference type="NCBI Taxonomy" id="392499"/>
    <lineage>
        <taxon>Bacteria</taxon>
        <taxon>Pseudomonadati</taxon>
        <taxon>Pseudomonadota</taxon>
        <taxon>Alphaproteobacteria</taxon>
        <taxon>Sphingomonadales</taxon>
        <taxon>Sphingomonadaceae</taxon>
        <taxon>Rhizorhabdus</taxon>
    </lineage>
</organism>
<evidence type="ECO:0000313" key="1">
    <source>
        <dbReference type="EMBL" id="ABQ67580.1"/>
    </source>
</evidence>